<dbReference type="GeneID" id="27667691"/>
<dbReference type="AlphaFoldDB" id="A0A0F2LSL0"/>
<proteinExistence type="predicted"/>
<accession>A0A0F2LSL0</accession>
<reference evidence="1 2" key="2">
    <citation type="journal article" date="2015" name="Eukaryot. Cell">
        <title>Asexual propagation of a virulent clone complex in a human and feline outbreak of sporotrichosis.</title>
        <authorList>
            <person name="Teixeira Mde M."/>
            <person name="Rodrigues A.M."/>
            <person name="Tsui C.K."/>
            <person name="de Almeida L.G."/>
            <person name="Van Diepeningen A.D."/>
            <person name="van den Ende B.G."/>
            <person name="Fernandes G.F."/>
            <person name="Kano R."/>
            <person name="Hamelin R.C."/>
            <person name="Lopes-Bezerra L.M."/>
            <person name="Vasconcelos A.T."/>
            <person name="de Hoog S."/>
            <person name="de Camargo Z.P."/>
            <person name="Felipe M.S."/>
        </authorList>
    </citation>
    <scope>NUCLEOTIDE SEQUENCE [LARGE SCALE GENOMIC DNA]</scope>
    <source>
        <strain evidence="1 2">1099-18</strain>
    </source>
</reference>
<evidence type="ECO:0000313" key="1">
    <source>
        <dbReference type="EMBL" id="KJR80457.1"/>
    </source>
</evidence>
<sequence length="133" mass="15189">MKCDEQEGPEGRKVGTVWDTDQCTYLLLEEMNELVWKLSVVQKRQDRLMKDGMEEGKSDDENAPCGLIVMGFCQRRESTMATSPLVRKCNKPLFLRLPVSSAMHGCHSRLPTVTTVATPSRNDFANFIWEYTK</sequence>
<dbReference type="EMBL" id="AXCR01000012">
    <property type="protein sequence ID" value="KJR80457.1"/>
    <property type="molecule type" value="Genomic_DNA"/>
</dbReference>
<protein>
    <submittedName>
        <fullName evidence="1">Uncharacterized protein</fullName>
    </submittedName>
</protein>
<dbReference type="VEuPathDB" id="FungiDB:SPSK_05673"/>
<evidence type="ECO:0000313" key="2">
    <source>
        <dbReference type="Proteomes" id="UP000033710"/>
    </source>
</evidence>
<dbReference type="Proteomes" id="UP000033710">
    <property type="component" value="Unassembled WGS sequence"/>
</dbReference>
<organism evidence="1 2">
    <name type="scientific">Sporothrix schenckii 1099-18</name>
    <dbReference type="NCBI Taxonomy" id="1397361"/>
    <lineage>
        <taxon>Eukaryota</taxon>
        <taxon>Fungi</taxon>
        <taxon>Dikarya</taxon>
        <taxon>Ascomycota</taxon>
        <taxon>Pezizomycotina</taxon>
        <taxon>Sordariomycetes</taxon>
        <taxon>Sordariomycetidae</taxon>
        <taxon>Ophiostomatales</taxon>
        <taxon>Ophiostomataceae</taxon>
        <taxon>Sporothrix</taxon>
    </lineage>
</organism>
<gene>
    <name evidence="1" type="ORF">SPSK_05673</name>
</gene>
<dbReference type="KEGG" id="ssck:SPSK_05673"/>
<reference evidence="1 2" key="1">
    <citation type="journal article" date="2014" name="BMC Genomics">
        <title>Comparative genomics of the major fungal agents of human and animal Sporotrichosis: Sporothrix schenckii and Sporothrix brasiliensis.</title>
        <authorList>
            <person name="Teixeira M.M."/>
            <person name="de Almeida L.G."/>
            <person name="Kubitschek-Barreira P."/>
            <person name="Alves F.L."/>
            <person name="Kioshima E.S."/>
            <person name="Abadio A.K."/>
            <person name="Fernandes L."/>
            <person name="Derengowski L.S."/>
            <person name="Ferreira K.S."/>
            <person name="Souza R.C."/>
            <person name="Ruiz J.C."/>
            <person name="de Andrade N.C."/>
            <person name="Paes H.C."/>
            <person name="Nicola A.M."/>
            <person name="Albuquerque P."/>
            <person name="Gerber A.L."/>
            <person name="Martins V.P."/>
            <person name="Peconick L.D."/>
            <person name="Neto A.V."/>
            <person name="Chaucanez C.B."/>
            <person name="Silva P.A."/>
            <person name="Cunha O.L."/>
            <person name="de Oliveira F.F."/>
            <person name="dos Santos T.C."/>
            <person name="Barros A.L."/>
            <person name="Soares M.A."/>
            <person name="de Oliveira L.M."/>
            <person name="Marini M.M."/>
            <person name="Villalobos-Duno H."/>
            <person name="Cunha M.M."/>
            <person name="de Hoog S."/>
            <person name="da Silveira J.F."/>
            <person name="Henrissat B."/>
            <person name="Nino-Vega G.A."/>
            <person name="Cisalpino P.S."/>
            <person name="Mora-Montes H.M."/>
            <person name="Almeida S.R."/>
            <person name="Stajich J.E."/>
            <person name="Lopes-Bezerra L.M."/>
            <person name="Vasconcelos A.T."/>
            <person name="Felipe M.S."/>
        </authorList>
    </citation>
    <scope>NUCLEOTIDE SEQUENCE [LARGE SCALE GENOMIC DNA]</scope>
    <source>
        <strain evidence="1 2">1099-18</strain>
    </source>
</reference>
<dbReference type="RefSeq" id="XP_016583133.1">
    <property type="nucleotide sequence ID" value="XM_016732414.1"/>
</dbReference>
<comment type="caution">
    <text evidence="1">The sequence shown here is derived from an EMBL/GenBank/DDBJ whole genome shotgun (WGS) entry which is preliminary data.</text>
</comment>
<name>A0A0F2LSL0_SPOSC</name>